<evidence type="ECO:0000256" key="2">
    <source>
        <dbReference type="SAM" id="Phobius"/>
    </source>
</evidence>
<dbReference type="RefSeq" id="WP_119334286.1">
    <property type="nucleotide sequence ID" value="NZ_AP018558.1"/>
</dbReference>
<accession>A0A2Z6DVJ8</accession>
<protein>
    <submittedName>
        <fullName evidence="3">Uncharacterized protein</fullName>
    </submittedName>
</protein>
<keyword evidence="2" id="KW-1133">Transmembrane helix</keyword>
<name>A0A2Z6DVJ8_HYDTE</name>
<keyword evidence="4" id="KW-1185">Reference proteome</keyword>
<dbReference type="EMBL" id="AP018558">
    <property type="protein sequence ID" value="BBD76445.1"/>
    <property type="molecule type" value="Genomic_DNA"/>
</dbReference>
<evidence type="ECO:0000313" key="3">
    <source>
        <dbReference type="EMBL" id="BBD76445.1"/>
    </source>
</evidence>
<gene>
    <name evidence="3" type="ORF">HPTL_0175</name>
</gene>
<reference evidence="3 4" key="1">
    <citation type="submission" date="2018-04" db="EMBL/GenBank/DDBJ databases">
        <title>Complete genome sequence of Hydrogenophilus thermoluteolus TH-1.</title>
        <authorList>
            <person name="Arai H."/>
        </authorList>
    </citation>
    <scope>NUCLEOTIDE SEQUENCE [LARGE SCALE GENOMIC DNA]</scope>
    <source>
        <strain evidence="3 4">TH-1</strain>
    </source>
</reference>
<dbReference type="KEGG" id="htl:HPTL_0175"/>
<evidence type="ECO:0000256" key="1">
    <source>
        <dbReference type="SAM" id="MobiDB-lite"/>
    </source>
</evidence>
<dbReference type="Proteomes" id="UP000262004">
    <property type="component" value="Chromosome"/>
</dbReference>
<keyword evidence="2" id="KW-0812">Transmembrane</keyword>
<sequence length="491" mass="54159">MRPALFYLSETTGLLSIPAQPQSDAPILCVIDHPSESMTRITVPPLWGRDLRLYLERRLAQNYPETPYRVALPISSGTSFRPAREWLLLAVTETEWLDPLLTPCLERESPIVGVWTASQLISSWLSRYIKLREPLLAVVRTPAGIRILFQANQRTQLSRLLPGETDSASIATELDRTVRYLHNQKILPREQRPVTLFLGTTPPEPASTTAWQPYSLPAKVQRRFPTVTETGLAALIPWWCRQWHRPPSLAPRSLTAAYRWQQARLALVAAGSLLSAGVLLYAGAIALESWSVRMNRLHSEQLHAQLQQRLARISAEINAFGVAADQLLAATHIHEQLFASAGTFPALLIPLSHALTATPEYRLERLTLSRPDPAPPPASGATTEATPTPQHATSTTDAPADCPPPATDSAASTASDVALWLYAEGQANETLPLKQLLDAETRFRTQLAAPGWRIVSFQPPVATDRNTTLSGENASLKLQPFRLCLAWSPSP</sequence>
<proteinExistence type="predicted"/>
<feature type="compositionally biased region" description="Polar residues" evidence="1">
    <location>
        <begin position="380"/>
        <end position="391"/>
    </location>
</feature>
<dbReference type="OrthoDB" id="8526168at2"/>
<feature type="transmembrane region" description="Helical" evidence="2">
    <location>
        <begin position="265"/>
        <end position="287"/>
    </location>
</feature>
<keyword evidence="2" id="KW-0472">Membrane</keyword>
<feature type="region of interest" description="Disordered" evidence="1">
    <location>
        <begin position="367"/>
        <end position="410"/>
    </location>
</feature>
<dbReference type="AlphaFoldDB" id="A0A2Z6DVJ8"/>
<organism evidence="3 4">
    <name type="scientific">Hydrogenophilus thermoluteolus</name>
    <name type="common">Pseudomonas hydrogenothermophila</name>
    <dbReference type="NCBI Taxonomy" id="297"/>
    <lineage>
        <taxon>Bacteria</taxon>
        <taxon>Pseudomonadati</taxon>
        <taxon>Pseudomonadota</taxon>
        <taxon>Hydrogenophilia</taxon>
        <taxon>Hydrogenophilales</taxon>
        <taxon>Hydrogenophilaceae</taxon>
        <taxon>Hydrogenophilus</taxon>
    </lineage>
</organism>
<evidence type="ECO:0000313" key="4">
    <source>
        <dbReference type="Proteomes" id="UP000262004"/>
    </source>
</evidence>